<feature type="region of interest" description="Disordered" evidence="1">
    <location>
        <begin position="30"/>
        <end position="49"/>
    </location>
</feature>
<dbReference type="EMBL" id="CP001074">
    <property type="protein sequence ID" value="ACE89791.1"/>
    <property type="molecule type" value="Genomic_DNA"/>
</dbReference>
<accession>B3PQE5</accession>
<evidence type="ECO:0000313" key="2">
    <source>
        <dbReference type="EMBL" id="ACE89791.1"/>
    </source>
</evidence>
<name>B3PQE5_RHIE6</name>
<dbReference type="KEGG" id="rec:RHECIAT_CH0000802"/>
<proteinExistence type="predicted"/>
<dbReference type="Proteomes" id="UP000008817">
    <property type="component" value="Chromosome"/>
</dbReference>
<gene>
    <name evidence="2" type="ordered locus">RHECIAT_CH0000802</name>
</gene>
<organism evidence="2 3">
    <name type="scientific">Rhizobium etli (strain CIAT 652)</name>
    <dbReference type="NCBI Taxonomy" id="491916"/>
    <lineage>
        <taxon>Bacteria</taxon>
        <taxon>Pseudomonadati</taxon>
        <taxon>Pseudomonadota</taxon>
        <taxon>Alphaproteobacteria</taxon>
        <taxon>Hyphomicrobiales</taxon>
        <taxon>Rhizobiaceae</taxon>
        <taxon>Rhizobium/Agrobacterium group</taxon>
        <taxon>Rhizobium</taxon>
    </lineage>
</organism>
<evidence type="ECO:0000256" key="1">
    <source>
        <dbReference type="SAM" id="MobiDB-lite"/>
    </source>
</evidence>
<evidence type="ECO:0000313" key="3">
    <source>
        <dbReference type="Proteomes" id="UP000008817"/>
    </source>
</evidence>
<protein>
    <submittedName>
        <fullName evidence="2">Uncharacterized protein</fullName>
    </submittedName>
</protein>
<reference evidence="2 3" key="1">
    <citation type="submission" date="2008-04" db="EMBL/GenBank/DDBJ databases">
        <title>Genome diversity and DNA divergence of Rhizobium etli.</title>
        <authorList>
            <person name="Gonzalez V."/>
            <person name="Acosta J.L."/>
            <person name="Santamaria R.I."/>
            <person name="Bustos P."/>
            <person name="Hernandez-Gonzalez I.L."/>
            <person name="Fernandez J.L."/>
            <person name="Diaz R."/>
            <person name="Flores M."/>
            <person name="Mora J."/>
            <person name="Palacios R."/>
            <person name="Davila G."/>
        </authorList>
    </citation>
    <scope>NUCLEOTIDE SEQUENCE [LARGE SCALE GENOMIC DNA]</scope>
    <source>
        <strain evidence="2 3">CIAT 652</strain>
    </source>
</reference>
<dbReference type="HOGENOM" id="CLU_2619532_0_0_5"/>
<sequence>MAPKVVCCPAFNPPPQCRLYIMLHCIIKAGTRSDPTPGEQAGKRRSQRRFKIAESARRWRDLHLADISYIRRNQRLTA</sequence>
<dbReference type="AlphaFoldDB" id="B3PQE5"/>